<dbReference type="SUPFAM" id="SSF51445">
    <property type="entry name" value="(Trans)glycosidases"/>
    <property type="match status" value="1"/>
</dbReference>
<evidence type="ECO:0000256" key="9">
    <source>
        <dbReference type="SAM" id="SignalP"/>
    </source>
</evidence>
<protein>
    <submittedName>
        <fullName evidence="11">Cellulase family glycosylhydrolase</fullName>
    </submittedName>
</protein>
<dbReference type="Proteomes" id="UP000515240">
    <property type="component" value="Chromosome"/>
</dbReference>
<feature type="signal peptide" evidence="9">
    <location>
        <begin position="1"/>
        <end position="21"/>
    </location>
</feature>
<evidence type="ECO:0000256" key="1">
    <source>
        <dbReference type="ARBA" id="ARBA00005641"/>
    </source>
</evidence>
<sequence>MFKISVPSFALALTLSAYVQAADLASFWTHTQRGGNSFNRLPPDASYYKALRGYGASWVRLSYDKWKPEQRDFLMGNADHYEKLAASDLATLKASIASAHAAGLKVVIAPLSLPLSRWSQNNQGKFDDRIWQDKAQWKAAGQFWQDLARALKDTPGIAAYNLINEPAPEKGGGLPEHASKAAMQAWYAKAKGGPRDLPAFYRYLIAQIRAVDPDTPIMVDAGWYGAADAFAYWPEALEDKRVLYSFHMYEPYQATSGPNLKRKQPYRYPGEAPFAGKTQPWNKQRVAQYLDAVNGWARSLSIPPEQIVMGEFGCVRMLDSCSQYLDDVLSYAEDKRYHWAFYSFREDAWDAMDYELGQAKVHWRYWDAMEKGQPDPLKRSATPEFEPIRKRLQQR</sequence>
<evidence type="ECO:0000313" key="12">
    <source>
        <dbReference type="Proteomes" id="UP000515240"/>
    </source>
</evidence>
<dbReference type="Gene3D" id="3.20.20.80">
    <property type="entry name" value="Glycosidases"/>
    <property type="match status" value="1"/>
</dbReference>
<keyword evidence="2 7" id="KW-0378">Hydrolase</keyword>
<comment type="similarity">
    <text evidence="1 7">Belongs to the glycosyl hydrolase 5 (cellulase A) family.</text>
</comment>
<evidence type="ECO:0000256" key="5">
    <source>
        <dbReference type="ARBA" id="ARBA00023295"/>
    </source>
</evidence>
<dbReference type="InterPro" id="IPR001547">
    <property type="entry name" value="Glyco_hydro_5"/>
</dbReference>
<evidence type="ECO:0000256" key="6">
    <source>
        <dbReference type="ARBA" id="ARBA00023326"/>
    </source>
</evidence>
<keyword evidence="6" id="KW-0624">Polysaccharide degradation</keyword>
<keyword evidence="12" id="KW-1185">Reference proteome</keyword>
<dbReference type="GO" id="GO:0005576">
    <property type="term" value="C:extracellular region"/>
    <property type="evidence" value="ECO:0007669"/>
    <property type="project" value="TreeGrafter"/>
</dbReference>
<evidence type="ECO:0000259" key="10">
    <source>
        <dbReference type="Pfam" id="PF00150"/>
    </source>
</evidence>
<evidence type="ECO:0000256" key="8">
    <source>
        <dbReference type="SAM" id="MobiDB-lite"/>
    </source>
</evidence>
<dbReference type="GO" id="GO:0008422">
    <property type="term" value="F:beta-glucosidase activity"/>
    <property type="evidence" value="ECO:0007669"/>
    <property type="project" value="TreeGrafter"/>
</dbReference>
<keyword evidence="4" id="KW-0119">Carbohydrate metabolism</keyword>
<evidence type="ECO:0000256" key="3">
    <source>
        <dbReference type="ARBA" id="ARBA00023001"/>
    </source>
</evidence>
<feature type="domain" description="Glycoside hydrolase family 5" evidence="10">
    <location>
        <begin position="41"/>
        <end position="345"/>
    </location>
</feature>
<accession>A0A7G5EIX1</accession>
<dbReference type="InterPro" id="IPR050386">
    <property type="entry name" value="Glycosyl_hydrolase_5"/>
</dbReference>
<evidence type="ECO:0000256" key="2">
    <source>
        <dbReference type="ARBA" id="ARBA00022801"/>
    </source>
</evidence>
<evidence type="ECO:0000256" key="7">
    <source>
        <dbReference type="RuleBase" id="RU361153"/>
    </source>
</evidence>
<dbReference type="GO" id="GO:0030245">
    <property type="term" value="P:cellulose catabolic process"/>
    <property type="evidence" value="ECO:0007669"/>
    <property type="project" value="UniProtKB-KW"/>
</dbReference>
<proteinExistence type="inferred from homology"/>
<dbReference type="InterPro" id="IPR017853">
    <property type="entry name" value="GH"/>
</dbReference>
<dbReference type="PANTHER" id="PTHR31297:SF41">
    <property type="entry name" value="ENDOGLUCANASE, PUTATIVE (AFU_ORTHOLOGUE AFUA_5G01830)-RELATED"/>
    <property type="match status" value="1"/>
</dbReference>
<organism evidence="11 12">
    <name type="scientific">Comamonas piscis</name>
    <dbReference type="NCBI Taxonomy" id="1562974"/>
    <lineage>
        <taxon>Bacteria</taxon>
        <taxon>Pseudomonadati</taxon>
        <taxon>Pseudomonadota</taxon>
        <taxon>Betaproteobacteria</taxon>
        <taxon>Burkholderiales</taxon>
        <taxon>Comamonadaceae</taxon>
        <taxon>Comamonas</taxon>
    </lineage>
</organism>
<dbReference type="KEGG" id="cpis:HS961_14490"/>
<reference evidence="11 12" key="1">
    <citation type="journal article" date="2020" name="G3 (Bethesda)">
        <title>CeMbio - The Caenorhabditis elegans Microbiome Resource.</title>
        <authorList>
            <person name="Dirksen P."/>
            <person name="Assie A."/>
            <person name="Zimmermann J."/>
            <person name="Zhang F."/>
            <person name="Tietje A.M."/>
            <person name="Marsh S.A."/>
            <person name="Felix M.A."/>
            <person name="Shapira M."/>
            <person name="Kaleta C."/>
            <person name="Schulenburg H."/>
            <person name="Samuel B."/>
        </authorList>
    </citation>
    <scope>NUCLEOTIDE SEQUENCE [LARGE SCALE GENOMIC DNA]</scope>
    <source>
        <strain evidence="11 12">BIGb0172</strain>
    </source>
</reference>
<feature type="chain" id="PRO_5028911203" evidence="9">
    <location>
        <begin position="22"/>
        <end position="395"/>
    </location>
</feature>
<keyword evidence="9" id="KW-0732">Signal</keyword>
<dbReference type="AlphaFoldDB" id="A0A7G5EIX1"/>
<dbReference type="EMBL" id="CP058554">
    <property type="protein sequence ID" value="QMV73946.1"/>
    <property type="molecule type" value="Genomic_DNA"/>
</dbReference>
<keyword evidence="5 7" id="KW-0326">Glycosidase</keyword>
<dbReference type="PANTHER" id="PTHR31297">
    <property type="entry name" value="GLUCAN ENDO-1,6-BETA-GLUCOSIDASE B"/>
    <property type="match status" value="1"/>
</dbReference>
<gene>
    <name evidence="11" type="ORF">HS961_14490</name>
</gene>
<feature type="region of interest" description="Disordered" evidence="8">
    <location>
        <begin position="373"/>
        <end position="395"/>
    </location>
</feature>
<evidence type="ECO:0000256" key="4">
    <source>
        <dbReference type="ARBA" id="ARBA00023277"/>
    </source>
</evidence>
<name>A0A7G5EIX1_9BURK</name>
<dbReference type="Pfam" id="PF00150">
    <property type="entry name" value="Cellulase"/>
    <property type="match status" value="1"/>
</dbReference>
<evidence type="ECO:0000313" key="11">
    <source>
        <dbReference type="EMBL" id="QMV73946.1"/>
    </source>
</evidence>
<keyword evidence="3" id="KW-0136">Cellulose degradation</keyword>
<dbReference type="GO" id="GO:0009986">
    <property type="term" value="C:cell surface"/>
    <property type="evidence" value="ECO:0007669"/>
    <property type="project" value="TreeGrafter"/>
</dbReference>